<protein>
    <submittedName>
        <fullName evidence="3">Uncharacterized protein</fullName>
    </submittedName>
</protein>
<feature type="compositionally biased region" description="Basic and acidic residues" evidence="2">
    <location>
        <begin position="390"/>
        <end position="408"/>
    </location>
</feature>
<evidence type="ECO:0000313" key="4">
    <source>
        <dbReference type="Proteomes" id="UP001162131"/>
    </source>
</evidence>
<name>A0AAU9I9V9_9CILI</name>
<sequence length="433" mass="52029">MSESVCTEFLNDIELDFSQKFAIPADKIKLLSHYRARTSLFEKGREEWLENIEALHHNQKDFIKKLKDVKNSNDKIYELQTKLGEIQNIIFNERQQIMKLSQENDMLRLQEQQDMMKIKEFLTVSKTQPHQNTFFQDKRPRSARKQNQDCSWCSLCKAYNGAGHNCKVGKTTKTPKHLLRTVYLPNEEMNFLAIEVDLLKQQLARERENYQSELDALADEDKVREQEMAMRKEVDDDKIRELKSMVERDEEAKIQLTKEYLKLRHERLSREKMLIERQQELEREIEERKIEFQRQNNEAKQEIKETQRLAQQKTKDFANKFRNQAMENEESLNIIKEQYGTLQGVYAEKITELENKLMNLTQNYRDLEEKRRISSNKYTGEVESLREQLRQIEKEKENDNNKSREVRPPKKRPVKVCQRCKKKFEEKIPEWNN</sequence>
<evidence type="ECO:0000256" key="1">
    <source>
        <dbReference type="SAM" id="Coils"/>
    </source>
</evidence>
<dbReference type="EMBL" id="CAJZBQ010000002">
    <property type="protein sequence ID" value="CAG9310710.1"/>
    <property type="molecule type" value="Genomic_DNA"/>
</dbReference>
<dbReference type="AlphaFoldDB" id="A0AAU9I9V9"/>
<gene>
    <name evidence="3" type="ORF">BSTOLATCC_MIC1550</name>
</gene>
<feature type="coiled-coil region" evidence="1">
    <location>
        <begin position="189"/>
        <end position="316"/>
    </location>
</feature>
<organism evidence="3 4">
    <name type="scientific">Blepharisma stoltei</name>
    <dbReference type="NCBI Taxonomy" id="1481888"/>
    <lineage>
        <taxon>Eukaryota</taxon>
        <taxon>Sar</taxon>
        <taxon>Alveolata</taxon>
        <taxon>Ciliophora</taxon>
        <taxon>Postciliodesmatophora</taxon>
        <taxon>Heterotrichea</taxon>
        <taxon>Heterotrichida</taxon>
        <taxon>Blepharismidae</taxon>
        <taxon>Blepharisma</taxon>
    </lineage>
</organism>
<dbReference type="PANTHER" id="PTHR22091">
    <property type="entry name" value="COILED-COIL DOMAIN-CONTAINING PROTEIN 77"/>
    <property type="match status" value="1"/>
</dbReference>
<accession>A0AAU9I9V9</accession>
<dbReference type="Proteomes" id="UP001162131">
    <property type="component" value="Unassembled WGS sequence"/>
</dbReference>
<proteinExistence type="predicted"/>
<reference evidence="3" key="1">
    <citation type="submission" date="2021-09" db="EMBL/GenBank/DDBJ databases">
        <authorList>
            <consortium name="AG Swart"/>
            <person name="Singh M."/>
            <person name="Singh A."/>
            <person name="Seah K."/>
            <person name="Emmerich C."/>
        </authorList>
    </citation>
    <scope>NUCLEOTIDE SEQUENCE</scope>
    <source>
        <strain evidence="3">ATCC30299</strain>
    </source>
</reference>
<comment type="caution">
    <text evidence="3">The sequence shown here is derived from an EMBL/GenBank/DDBJ whole genome shotgun (WGS) entry which is preliminary data.</text>
</comment>
<keyword evidence="4" id="KW-1185">Reference proteome</keyword>
<evidence type="ECO:0000313" key="3">
    <source>
        <dbReference type="EMBL" id="CAG9310710.1"/>
    </source>
</evidence>
<feature type="region of interest" description="Disordered" evidence="2">
    <location>
        <begin position="390"/>
        <end position="414"/>
    </location>
</feature>
<dbReference type="InterPro" id="IPR037696">
    <property type="entry name" value="CCDC77"/>
</dbReference>
<keyword evidence="1" id="KW-0175">Coiled coil</keyword>
<evidence type="ECO:0000256" key="2">
    <source>
        <dbReference type="SAM" id="MobiDB-lite"/>
    </source>
</evidence>
<dbReference type="PANTHER" id="PTHR22091:SF1">
    <property type="entry name" value="COILED-COIL DOMAIN-CONTAINING PROTEIN 77"/>
    <property type="match status" value="1"/>
</dbReference>